<name>A0ACC2LA70_PERAE</name>
<comment type="caution">
    <text evidence="1">The sequence shown here is derived from an EMBL/GenBank/DDBJ whole genome shotgun (WGS) entry which is preliminary data.</text>
</comment>
<organism evidence="1 2">
    <name type="scientific">Persea americana</name>
    <name type="common">Avocado</name>
    <dbReference type="NCBI Taxonomy" id="3435"/>
    <lineage>
        <taxon>Eukaryota</taxon>
        <taxon>Viridiplantae</taxon>
        <taxon>Streptophyta</taxon>
        <taxon>Embryophyta</taxon>
        <taxon>Tracheophyta</taxon>
        <taxon>Spermatophyta</taxon>
        <taxon>Magnoliopsida</taxon>
        <taxon>Magnoliidae</taxon>
        <taxon>Laurales</taxon>
        <taxon>Lauraceae</taxon>
        <taxon>Persea</taxon>
    </lineage>
</organism>
<sequence length="201" mass="22012">MGHQLWLAQAVFLSCSIVAMHPSLSLPSVVPTADGVEPAFLDSALGEIHGTKSEKRERDIIDWIVRCKSCNYQITSDDLEDWLYMQLADTTHLLHGVVHVNGYGHLLKIMEGKVAPNFCQDVILWTSGTGFVKCLGSGGYIYAQITCLLRKLVVKATLKSHFDGFQASTTTVAFPISQQIGVLVAIASIEVRIRASSYGML</sequence>
<reference evidence="1 2" key="1">
    <citation type="journal article" date="2022" name="Hortic Res">
        <title>A haplotype resolved chromosomal level avocado genome allows analysis of novel avocado genes.</title>
        <authorList>
            <person name="Nath O."/>
            <person name="Fletcher S.J."/>
            <person name="Hayward A."/>
            <person name="Shaw L.M."/>
            <person name="Masouleh A.K."/>
            <person name="Furtado A."/>
            <person name="Henry R.J."/>
            <person name="Mitter N."/>
        </authorList>
    </citation>
    <scope>NUCLEOTIDE SEQUENCE [LARGE SCALE GENOMIC DNA]</scope>
    <source>
        <strain evidence="2">cv. Hass</strain>
    </source>
</reference>
<evidence type="ECO:0000313" key="1">
    <source>
        <dbReference type="EMBL" id="KAJ8630033.1"/>
    </source>
</evidence>
<keyword evidence="2" id="KW-1185">Reference proteome</keyword>
<dbReference type="EMBL" id="CM056815">
    <property type="protein sequence ID" value="KAJ8630033.1"/>
    <property type="molecule type" value="Genomic_DNA"/>
</dbReference>
<accession>A0ACC2LA70</accession>
<proteinExistence type="predicted"/>
<protein>
    <submittedName>
        <fullName evidence="1">Uncharacterized protein</fullName>
    </submittedName>
</protein>
<evidence type="ECO:0000313" key="2">
    <source>
        <dbReference type="Proteomes" id="UP001234297"/>
    </source>
</evidence>
<dbReference type="Proteomes" id="UP001234297">
    <property type="component" value="Chromosome 7"/>
</dbReference>
<gene>
    <name evidence="1" type="ORF">MRB53_023356</name>
</gene>